<gene>
    <name evidence="1" type="ORF">H5J25_08475</name>
</gene>
<dbReference type="AlphaFoldDB" id="A0A974NXI6"/>
<proteinExistence type="predicted"/>
<sequence>MFGSTNLARAAGSWGIIAALAASDGGATHPMVRRLSTRTASMRDLADAVHAWCMLHGRLPGVIEHAATRNAQPLAQTWLHAASTAFTEERTYLARLTAAAGHAPSTPGQAESEAAILGQRHALDMLAQSDRAGCATGAATALLLDWTSIRVVLDVAAHRFGITPPDRVLPIDDEIETVVATLGETPGVERAMAFGAQQLLAQHRGLWDLLEARASARDHQ</sequence>
<dbReference type="Pfam" id="PF22391">
    <property type="entry name" value="DUF6975"/>
    <property type="match status" value="1"/>
</dbReference>
<evidence type="ECO:0000313" key="1">
    <source>
        <dbReference type="EMBL" id="QQV78622.1"/>
    </source>
</evidence>
<dbReference type="RefSeq" id="WP_202095650.1">
    <property type="nucleotide sequence ID" value="NZ_CP061035.1"/>
</dbReference>
<organism evidence="1 2">
    <name type="scientific">Sphingomonas aliaeris</name>
    <dbReference type="NCBI Taxonomy" id="2759526"/>
    <lineage>
        <taxon>Bacteria</taxon>
        <taxon>Pseudomonadati</taxon>
        <taxon>Pseudomonadota</taxon>
        <taxon>Alphaproteobacteria</taxon>
        <taxon>Sphingomonadales</taxon>
        <taxon>Sphingomonadaceae</taxon>
        <taxon>Sphingomonas</taxon>
    </lineage>
</organism>
<reference evidence="2" key="1">
    <citation type="submission" date="2020-09" db="EMBL/GenBank/DDBJ databases">
        <title>Sphingomonas sp., a new species isolated from pork steak.</title>
        <authorList>
            <person name="Heidler von Heilborn D."/>
        </authorList>
    </citation>
    <scope>NUCLEOTIDE SEQUENCE [LARGE SCALE GENOMIC DNA]</scope>
</reference>
<dbReference type="KEGG" id="sari:H5J25_08475"/>
<protein>
    <submittedName>
        <fullName evidence="1">Uncharacterized protein</fullName>
    </submittedName>
</protein>
<name>A0A974NXI6_9SPHN</name>
<accession>A0A974NXI6</accession>
<dbReference type="EMBL" id="CP061035">
    <property type="protein sequence ID" value="QQV78622.1"/>
    <property type="molecule type" value="Genomic_DNA"/>
</dbReference>
<dbReference type="Proteomes" id="UP000595894">
    <property type="component" value="Chromosome"/>
</dbReference>
<dbReference type="InterPro" id="IPR054248">
    <property type="entry name" value="DUF6975"/>
</dbReference>
<keyword evidence="2" id="KW-1185">Reference proteome</keyword>
<evidence type="ECO:0000313" key="2">
    <source>
        <dbReference type="Proteomes" id="UP000595894"/>
    </source>
</evidence>